<gene>
    <name evidence="2" type="ORF">RM531_14055</name>
</gene>
<dbReference type="PANTHER" id="PTHR43798">
    <property type="entry name" value="MONOACYLGLYCEROL LIPASE"/>
    <property type="match status" value="1"/>
</dbReference>
<dbReference type="GO" id="GO:0016787">
    <property type="term" value="F:hydrolase activity"/>
    <property type="evidence" value="ECO:0007669"/>
    <property type="project" value="UniProtKB-KW"/>
</dbReference>
<evidence type="ECO:0000313" key="2">
    <source>
        <dbReference type="EMBL" id="MDT0619597.1"/>
    </source>
</evidence>
<comment type="caution">
    <text evidence="2">The sequence shown here is derived from an EMBL/GenBank/DDBJ whole genome shotgun (WGS) entry which is preliminary data.</text>
</comment>
<sequence>MMKWLGRGLALLAGALIAALVFLYIVSPQTAYQLALTLERGNAGLDVSEVSLGDVTLPVLEGGSGPPLLLIHGFGGDKDNWTRLAGELTDHFRVIAPDLPPFGEAPTDPDRGYGYAAQVDRIHQLVQAMDLSLVHVGGNSMGGAIAGAYAAAHPETVRSLWLLAPAAVADAPPSELDEHVAAGGENPLLPATREQYFELMDWVFHEPPYIPAPVQWVLAQQAVAQRDRRSRVLEQIHADPLDLAAALDGVGVPTLITWGEHDRLLAVGGARILDQALPDSQLHLMPATGHVPMIERPAATAAAFREFAAGLERRGAE</sequence>
<dbReference type="Gene3D" id="3.40.50.1820">
    <property type="entry name" value="alpha/beta hydrolase"/>
    <property type="match status" value="1"/>
</dbReference>
<reference evidence="2 3" key="1">
    <citation type="submission" date="2023-09" db="EMBL/GenBank/DDBJ databases">
        <authorList>
            <person name="Rey-Velasco X."/>
        </authorList>
    </citation>
    <scope>NUCLEOTIDE SEQUENCE [LARGE SCALE GENOMIC DNA]</scope>
    <source>
        <strain evidence="2 3">P385</strain>
    </source>
</reference>
<dbReference type="SUPFAM" id="SSF53474">
    <property type="entry name" value="alpha/beta-Hydrolases"/>
    <property type="match status" value="1"/>
</dbReference>
<dbReference type="RefSeq" id="WP_311660129.1">
    <property type="nucleotide sequence ID" value="NZ_JAVRHY010000017.1"/>
</dbReference>
<protein>
    <submittedName>
        <fullName evidence="2">Alpha/beta fold hydrolase</fullName>
    </submittedName>
</protein>
<evidence type="ECO:0000313" key="3">
    <source>
        <dbReference type="Proteomes" id="UP001259982"/>
    </source>
</evidence>
<keyword evidence="3" id="KW-1185">Reference proteome</keyword>
<dbReference type="Pfam" id="PF00561">
    <property type="entry name" value="Abhydrolase_1"/>
    <property type="match status" value="1"/>
</dbReference>
<organism evidence="2 3">
    <name type="scientific">Spectribacter acetivorans</name>
    <dbReference type="NCBI Taxonomy" id="3075603"/>
    <lineage>
        <taxon>Bacteria</taxon>
        <taxon>Pseudomonadati</taxon>
        <taxon>Pseudomonadota</taxon>
        <taxon>Gammaproteobacteria</taxon>
        <taxon>Salinisphaerales</taxon>
        <taxon>Salinisphaeraceae</taxon>
        <taxon>Spectribacter</taxon>
    </lineage>
</organism>
<dbReference type="PANTHER" id="PTHR43798:SF5">
    <property type="entry name" value="MONOACYLGLYCEROL LIPASE ABHD6"/>
    <property type="match status" value="1"/>
</dbReference>
<dbReference type="InterPro" id="IPR029058">
    <property type="entry name" value="AB_hydrolase_fold"/>
</dbReference>
<dbReference type="EMBL" id="JAVRHY010000017">
    <property type="protein sequence ID" value="MDT0619597.1"/>
    <property type="molecule type" value="Genomic_DNA"/>
</dbReference>
<feature type="domain" description="AB hydrolase-1" evidence="1">
    <location>
        <begin position="66"/>
        <end position="297"/>
    </location>
</feature>
<accession>A0ABU3BAT9</accession>
<name>A0ABU3BAT9_9GAMM</name>
<evidence type="ECO:0000259" key="1">
    <source>
        <dbReference type="Pfam" id="PF00561"/>
    </source>
</evidence>
<dbReference type="PRINTS" id="PR00111">
    <property type="entry name" value="ABHYDROLASE"/>
</dbReference>
<dbReference type="Proteomes" id="UP001259982">
    <property type="component" value="Unassembled WGS sequence"/>
</dbReference>
<proteinExistence type="predicted"/>
<keyword evidence="2" id="KW-0378">Hydrolase</keyword>
<dbReference type="InterPro" id="IPR050266">
    <property type="entry name" value="AB_hydrolase_sf"/>
</dbReference>
<dbReference type="InterPro" id="IPR000073">
    <property type="entry name" value="AB_hydrolase_1"/>
</dbReference>